<feature type="domain" description="Filamentous haemagglutinin FhaB/tRNA nuclease CdiA-like TPS" evidence="1">
    <location>
        <begin position="2"/>
        <end position="137"/>
    </location>
</feature>
<sequence>SDRVTLTTGSLQMKDGDLVAIDVSQGHIGIGEKGIDALSLTDLELLGKTIDIAGVIKASKETRVMVSAGGQTYQYKTKEVKSKGETYSGIAVDGKAAGSMYAGKIDIISNDKGAGVNTKGDLVSVDDVVLTANGDITTNKVNAGKKVVYKTPKKVRIKGETTSGKKVQIKAKETEIDAKVITG</sequence>
<feature type="non-terminal residue" evidence="2">
    <location>
        <position position="183"/>
    </location>
</feature>
<dbReference type="Proteomes" id="UP000004226">
    <property type="component" value="Unassembled WGS sequence"/>
</dbReference>
<organism evidence="2 3">
    <name type="scientific">Pseudoleptotrichia goodfellowii F0264</name>
    <dbReference type="NCBI Taxonomy" id="596323"/>
    <lineage>
        <taxon>Bacteria</taxon>
        <taxon>Fusobacteriati</taxon>
        <taxon>Fusobacteriota</taxon>
        <taxon>Fusobacteriia</taxon>
        <taxon>Fusobacteriales</taxon>
        <taxon>Leptotrichiaceae</taxon>
        <taxon>Pseudoleptotrichia</taxon>
    </lineage>
</organism>
<dbReference type="InterPro" id="IPR012334">
    <property type="entry name" value="Pectin_lyas_fold"/>
</dbReference>
<dbReference type="InterPro" id="IPR011050">
    <property type="entry name" value="Pectin_lyase_fold/virulence"/>
</dbReference>
<dbReference type="SUPFAM" id="SSF51126">
    <property type="entry name" value="Pectin lyase-like"/>
    <property type="match status" value="1"/>
</dbReference>
<comment type="caution">
    <text evidence="2">The sequence shown here is derived from an EMBL/GenBank/DDBJ whole genome shotgun (WGS) entry which is preliminary data.</text>
</comment>
<evidence type="ECO:0000313" key="3">
    <source>
        <dbReference type="Proteomes" id="UP000004226"/>
    </source>
</evidence>
<feature type="non-terminal residue" evidence="2">
    <location>
        <position position="1"/>
    </location>
</feature>
<proteinExistence type="predicted"/>
<dbReference type="eggNOG" id="COG3210">
    <property type="taxonomic scope" value="Bacteria"/>
</dbReference>
<name>D0GN09_9FUSO</name>
<keyword evidence="3" id="KW-1185">Reference proteome</keyword>
<dbReference type="AlphaFoldDB" id="D0GN09"/>
<evidence type="ECO:0000259" key="1">
    <source>
        <dbReference type="Pfam" id="PF05860"/>
    </source>
</evidence>
<evidence type="ECO:0000313" key="2">
    <source>
        <dbReference type="EMBL" id="EEY34522.1"/>
    </source>
</evidence>
<protein>
    <recommendedName>
        <fullName evidence="1">Filamentous haemagglutinin FhaB/tRNA nuclease CdiA-like TPS domain-containing protein</fullName>
    </recommendedName>
</protein>
<dbReference type="InterPro" id="IPR008638">
    <property type="entry name" value="FhaB/CdiA-like_TPS"/>
</dbReference>
<gene>
    <name evidence="2" type="ORF">HMPREF0554_2482</name>
</gene>
<dbReference type="EMBL" id="ADAD01000155">
    <property type="protein sequence ID" value="EEY34522.1"/>
    <property type="molecule type" value="Genomic_DNA"/>
</dbReference>
<dbReference type="Pfam" id="PF05860">
    <property type="entry name" value="TPS"/>
    <property type="match status" value="1"/>
</dbReference>
<accession>D0GN09</accession>
<dbReference type="Gene3D" id="2.160.20.10">
    <property type="entry name" value="Single-stranded right-handed beta-helix, Pectin lyase-like"/>
    <property type="match status" value="1"/>
</dbReference>
<reference evidence="2 3" key="1">
    <citation type="submission" date="2009-10" db="EMBL/GenBank/DDBJ databases">
        <authorList>
            <person name="Harkins D.M."/>
            <person name="Madupu R."/>
            <person name="Durkin A.S."/>
            <person name="Torralba M."/>
            <person name="Methe B."/>
            <person name="Sutton G.G."/>
            <person name="Strausberg R.L."/>
            <person name="Nelson K.E."/>
        </authorList>
    </citation>
    <scope>NUCLEOTIDE SEQUENCE [LARGE SCALE GENOMIC DNA]</scope>
    <source>
        <strain evidence="2 3">F0264</strain>
    </source>
</reference>